<evidence type="ECO:0000256" key="2">
    <source>
        <dbReference type="SAM" id="Phobius"/>
    </source>
</evidence>
<proteinExistence type="predicted"/>
<gene>
    <name evidence="3" type="ORF">BLNAU_3503</name>
</gene>
<organism evidence="3 4">
    <name type="scientific">Blattamonas nauphoetae</name>
    <dbReference type="NCBI Taxonomy" id="2049346"/>
    <lineage>
        <taxon>Eukaryota</taxon>
        <taxon>Metamonada</taxon>
        <taxon>Preaxostyla</taxon>
        <taxon>Oxymonadida</taxon>
        <taxon>Blattamonas</taxon>
    </lineage>
</organism>
<feature type="region of interest" description="Disordered" evidence="1">
    <location>
        <begin position="1066"/>
        <end position="1085"/>
    </location>
</feature>
<keyword evidence="4" id="KW-1185">Reference proteome</keyword>
<dbReference type="EMBL" id="JARBJD010000016">
    <property type="protein sequence ID" value="KAK2961382.1"/>
    <property type="molecule type" value="Genomic_DNA"/>
</dbReference>
<protein>
    <recommendedName>
        <fullName evidence="5">Transmembrane protein</fullName>
    </recommendedName>
</protein>
<evidence type="ECO:0000256" key="1">
    <source>
        <dbReference type="SAM" id="MobiDB-lite"/>
    </source>
</evidence>
<keyword evidence="2" id="KW-0812">Transmembrane</keyword>
<evidence type="ECO:0008006" key="5">
    <source>
        <dbReference type="Google" id="ProtNLM"/>
    </source>
</evidence>
<keyword evidence="2" id="KW-0472">Membrane</keyword>
<accession>A0ABQ9YC92</accession>
<name>A0ABQ9YC92_9EUKA</name>
<sequence>MNIIYLFWFVTLHSHPSGTISLHHRHDWLASSPLSEPDQFTSIKLEKSLKIMSDGLYLTDGEIVRDSTRILQGNSQTHIIFSPSLRNDDISADEGQEEKIEALFTVINSTFVLRDAHAHAGRLLNDPKAKLVSSNAKTAESLIAVIEDSQVSMIGVSIETRIHNSPFVLRWNTCSPNHEGNTLSLHSCTFWNSEGIFRPMSRLLWNGRSSMDGMLLISSCSLSDVTGVTREGIGMEMDKKWIGEGILFGFSSLLSSMKISNISSCVSDHSPLPRLPLKQKIVDCVVEKSIDVLRGSVVREIGVSGSTLSSNTTFSLLSKSTNTDVPHVTDESKFEYVNETISTSLSSKLGEAKATDHIWFVHCDFVSSSTGLDINLVCPISILHTTFSDIESADSSGCFALTVSTTDAVKVFVSDTCFSNCSSEGTHSTFEISADSSCKVVVVLSKFEMSDCESQRPPLYMFSVSKVSIYDSSFKRNKARRNGAVYLSQLDGKNEASSLLFDHNVYTEINTNRFQTDMSLMGCVAFDVWEYCLTTSERPNAFSDDAYFAESAKFGPSVTSLSFHESTMTLRIDGEGLTNYDQYIGTFRSKNDSTVLKCGFVKSNQGFTHVVQVGLSPTLFHAQHEYELINLEAGNTLPPPEHDWSIWFNKSMKSREDFTLFGFLLTQPPQDKCESEISKVLTRMTGTLIEFEIFGWTVLPVDHNMLVQRVGAEWEEGVIVLHSKRSSTLYSNFLDIATSDFLKFGEKYKVVKLWNSECYVPIVNTCTFQLQDDPRVHECGEVVGMNARFDPDLTLSINGTDFMNATYRMDVERCGTDPDTTTLELQLNSNGQLQSKKLKVGSDFFIPGTTYKVTKVWYQECTLSSTFPWSFTTPGEPPIVLCGEADNLGYAMSGRGGTDADTDAFKLKVMINGSDFEQETYIVSLKKYGRVGGAMDMRMHPTSRSLLVSDWELVTPTSFLQFGENFEVSSISSAKCNLTLPKVNTFTIRKMRVTPIWTWFVVGGIVCVCMLGLIVVAGCCCWKHRTKTIAQHNPSPMINTSGSDQYHTFTNSLETYYPPPLSNPATFQYHPQPSDPPTTLPSQINQPSVLPGYQQQFVNQHSSQQPPPVTGQFTVQMSQQGTVVDEICLKTP</sequence>
<evidence type="ECO:0000313" key="4">
    <source>
        <dbReference type="Proteomes" id="UP001281761"/>
    </source>
</evidence>
<reference evidence="3 4" key="1">
    <citation type="journal article" date="2022" name="bioRxiv">
        <title>Genomics of Preaxostyla Flagellates Illuminates Evolutionary Transitions and the Path Towards Mitochondrial Loss.</title>
        <authorList>
            <person name="Novak L.V.F."/>
            <person name="Treitli S.C."/>
            <person name="Pyrih J."/>
            <person name="Halakuc P."/>
            <person name="Pipaliya S.V."/>
            <person name="Vacek V."/>
            <person name="Brzon O."/>
            <person name="Soukal P."/>
            <person name="Eme L."/>
            <person name="Dacks J.B."/>
            <person name="Karnkowska A."/>
            <person name="Elias M."/>
            <person name="Hampl V."/>
        </authorList>
    </citation>
    <scope>NUCLEOTIDE SEQUENCE [LARGE SCALE GENOMIC DNA]</scope>
    <source>
        <strain evidence="3">NAU3</strain>
        <tissue evidence="3">Gut</tissue>
    </source>
</reference>
<evidence type="ECO:0000313" key="3">
    <source>
        <dbReference type="EMBL" id="KAK2961382.1"/>
    </source>
</evidence>
<feature type="transmembrane region" description="Helical" evidence="2">
    <location>
        <begin position="996"/>
        <end position="1022"/>
    </location>
</feature>
<keyword evidence="2" id="KW-1133">Transmembrane helix</keyword>
<comment type="caution">
    <text evidence="3">The sequence shown here is derived from an EMBL/GenBank/DDBJ whole genome shotgun (WGS) entry which is preliminary data.</text>
</comment>
<dbReference type="Proteomes" id="UP001281761">
    <property type="component" value="Unassembled WGS sequence"/>
</dbReference>